<evidence type="ECO:0000313" key="3">
    <source>
        <dbReference type="Proteomes" id="UP001451303"/>
    </source>
</evidence>
<proteinExistence type="predicted"/>
<sequence>MPRSTCRGARKHTEEKLLAASNRGIASQKGVSTKARMIDHHHFPCLHDALPCRSQVLSCRRTCCDQRQKSALQHGEGTASTSVAHLDEVDRADSMNRTTYPSTSVPSDDLDPTRNINYLLAGENPLPRLTHAYLSGDGHGTEARAMWYEFTFMSYWRRRRRRRRRRRGPVPRVLGAIQHRSCILYNGFTLWSAVRKGIVSVFANFDNAVPSRCLQLYKLGKDGNEKVFKGVGYLAIEETKPSELISGYTAEGSGAVLGFPAALLGVEFTARNNRASC</sequence>
<feature type="region of interest" description="Disordered" evidence="1">
    <location>
        <begin position="88"/>
        <end position="111"/>
    </location>
</feature>
<evidence type="ECO:0000313" key="2">
    <source>
        <dbReference type="EMBL" id="KAL0475400.1"/>
    </source>
</evidence>
<dbReference type="EMBL" id="JAVLET010000001">
    <property type="protein sequence ID" value="KAL0475400.1"/>
    <property type="molecule type" value="Genomic_DNA"/>
</dbReference>
<feature type="compositionally biased region" description="Polar residues" evidence="1">
    <location>
        <begin position="95"/>
        <end position="106"/>
    </location>
</feature>
<organism evidence="2 3">
    <name type="scientific">Neurospora intermedia</name>
    <dbReference type="NCBI Taxonomy" id="5142"/>
    <lineage>
        <taxon>Eukaryota</taxon>
        <taxon>Fungi</taxon>
        <taxon>Dikarya</taxon>
        <taxon>Ascomycota</taxon>
        <taxon>Pezizomycotina</taxon>
        <taxon>Sordariomycetes</taxon>
        <taxon>Sordariomycetidae</taxon>
        <taxon>Sordariales</taxon>
        <taxon>Sordariaceae</taxon>
        <taxon>Neurospora</taxon>
    </lineage>
</organism>
<accession>A0ABR3DRV7</accession>
<keyword evidence="3" id="KW-1185">Reference proteome</keyword>
<gene>
    <name evidence="2" type="ORF">QR685DRAFT_568196</name>
</gene>
<protein>
    <submittedName>
        <fullName evidence="2">Uncharacterized protein</fullName>
    </submittedName>
</protein>
<reference evidence="2 3" key="1">
    <citation type="submission" date="2023-09" db="EMBL/GenBank/DDBJ databases">
        <title>Multi-omics analysis of a traditional fermented food reveals byproduct-associated fungal strains for waste-to-food upcycling.</title>
        <authorList>
            <consortium name="Lawrence Berkeley National Laboratory"/>
            <person name="Rekdal V.M."/>
            <person name="Villalobos-Escobedo J.M."/>
            <person name="Rodriguez-Valeron N."/>
            <person name="Garcia M.O."/>
            <person name="Vasquez D.P."/>
            <person name="Damayanti I."/>
            <person name="Sorensen P.M."/>
            <person name="Baidoo E.E."/>
            <person name="De Carvalho A.C."/>
            <person name="Riley R."/>
            <person name="Lipzen A."/>
            <person name="He G."/>
            <person name="Yan M."/>
            <person name="Haridas S."/>
            <person name="Daum C."/>
            <person name="Yoshinaga Y."/>
            <person name="Ng V."/>
            <person name="Grigoriev I.V."/>
            <person name="Munk R."/>
            <person name="Nuraida L."/>
            <person name="Wijaya C.H."/>
            <person name="Morales P.-C."/>
            <person name="Keasling J.D."/>
        </authorList>
    </citation>
    <scope>NUCLEOTIDE SEQUENCE [LARGE SCALE GENOMIC DNA]</scope>
    <source>
        <strain evidence="2 3">FGSC 2613</strain>
    </source>
</reference>
<name>A0ABR3DRV7_NEUIN</name>
<dbReference type="Proteomes" id="UP001451303">
    <property type="component" value="Unassembled WGS sequence"/>
</dbReference>
<comment type="caution">
    <text evidence="2">The sequence shown here is derived from an EMBL/GenBank/DDBJ whole genome shotgun (WGS) entry which is preliminary data.</text>
</comment>
<evidence type="ECO:0000256" key="1">
    <source>
        <dbReference type="SAM" id="MobiDB-lite"/>
    </source>
</evidence>